<name>A0A1N6SG02_9BACI</name>
<organism evidence="3 5">
    <name type="scientific">Priestia flexa</name>
    <dbReference type="NCBI Taxonomy" id="86664"/>
    <lineage>
        <taxon>Bacteria</taxon>
        <taxon>Bacillati</taxon>
        <taxon>Bacillota</taxon>
        <taxon>Bacilli</taxon>
        <taxon>Bacillales</taxon>
        <taxon>Bacillaceae</taxon>
        <taxon>Priestia</taxon>
    </lineage>
</organism>
<accession>A0A4P8X584</accession>
<reference evidence="3" key="1">
    <citation type="submission" date="2020-12" db="EMBL/GenBank/DDBJ databases">
        <title>PHA producing bacteria isolated from mangrove.</title>
        <authorList>
            <person name="Zheng W."/>
            <person name="Yu S."/>
            <person name="Huang Y."/>
        </authorList>
    </citation>
    <scope>NUCLEOTIDE SEQUENCE</scope>
    <source>
        <strain evidence="3">GN22-4</strain>
    </source>
</reference>
<reference evidence="4" key="3">
    <citation type="submission" date="2024-05" db="EMBL/GenBank/DDBJ databases">
        <title>Draft genomic sequences of Priestia flexa CCM isolated from the soil of an abandoned mine contaminated by free cyanide in the high Andean zone of Tacna, Peru.</title>
        <authorList>
            <person name="Caceda Quiroz C.J."/>
            <person name="Maraza Chooque G.J."/>
            <person name="Fora Quispe G.L."/>
            <person name="Carpio Mamani M."/>
        </authorList>
    </citation>
    <scope>NUCLEOTIDE SEQUENCE</scope>
    <source>
        <strain evidence="4">CCM</strain>
    </source>
</reference>
<gene>
    <name evidence="3" type="ORF">JF537_03260</name>
    <name evidence="4" type="ORF">RIB56_16070</name>
</gene>
<keyword evidence="6" id="KW-1185">Reference proteome</keyword>
<evidence type="ECO:0000259" key="2">
    <source>
        <dbReference type="Pfam" id="PF22570"/>
    </source>
</evidence>
<dbReference type="Proteomes" id="UP000664578">
    <property type="component" value="Unassembled WGS sequence"/>
</dbReference>
<dbReference type="GeneID" id="93683908"/>
<dbReference type="Pfam" id="PF22570">
    <property type="entry name" value="LiaF-TM"/>
    <property type="match status" value="1"/>
</dbReference>
<reference evidence="6" key="2">
    <citation type="submission" date="2023-07" db="EMBL/GenBank/DDBJ databases">
        <title>Draft genomic sequences of Priestia flexa CCM isolated from the soil of an abandoned mine contaminated by free cyanide in the high Andean zone of Tacna, Peru.</title>
        <authorList>
            <person name="Caceda Quiroz C.J."/>
            <person name="Maraza Chooque G.J."/>
            <person name="Fora Quispe G.L."/>
            <person name="Carpio Mamani M."/>
        </authorList>
    </citation>
    <scope>NUCLEOTIDE SEQUENCE [LARGE SCALE GENOMIC DNA]</scope>
    <source>
        <strain evidence="6">CCM</strain>
    </source>
</reference>
<dbReference type="InterPro" id="IPR054331">
    <property type="entry name" value="LiaF_TM"/>
</dbReference>
<evidence type="ECO:0000313" key="6">
    <source>
        <dbReference type="Proteomes" id="UP001284771"/>
    </source>
</evidence>
<evidence type="ECO:0000313" key="5">
    <source>
        <dbReference type="Proteomes" id="UP000664578"/>
    </source>
</evidence>
<evidence type="ECO:0000256" key="1">
    <source>
        <dbReference type="SAM" id="Phobius"/>
    </source>
</evidence>
<feature type="transmembrane region" description="Helical" evidence="1">
    <location>
        <begin position="33"/>
        <end position="49"/>
    </location>
</feature>
<proteinExistence type="predicted"/>
<feature type="domain" description="LiaF transmembrane" evidence="2">
    <location>
        <begin position="7"/>
        <end position="103"/>
    </location>
</feature>
<feature type="transmembrane region" description="Helical" evidence="1">
    <location>
        <begin position="5"/>
        <end position="21"/>
    </location>
</feature>
<keyword evidence="1" id="KW-1133">Transmembrane helix</keyword>
<dbReference type="EMBL" id="JAEMWV010000001">
    <property type="protein sequence ID" value="MBN8250596.1"/>
    <property type="molecule type" value="Genomic_DNA"/>
</dbReference>
<dbReference type="EMBL" id="JAWUZT010000055">
    <property type="protein sequence ID" value="MDW8517637.1"/>
    <property type="molecule type" value="Genomic_DNA"/>
</dbReference>
<dbReference type="RefSeq" id="WP_025908558.1">
    <property type="nucleotide sequence ID" value="NZ_CM125968.1"/>
</dbReference>
<dbReference type="AlphaFoldDB" id="A0A1N6SG02"/>
<dbReference type="KEGG" id="bfx:BC359_04265"/>
<accession>A0A1N6SG02</accession>
<keyword evidence="1" id="KW-0472">Membrane</keyword>
<comment type="caution">
    <text evidence="3">The sequence shown here is derived from an EMBL/GenBank/DDBJ whole genome shotgun (WGS) entry which is preliminary data.</text>
</comment>
<protein>
    <submittedName>
        <fullName evidence="4">DUF5668 domain-containing protein</fullName>
    </submittedName>
</protein>
<feature type="transmembrane region" description="Helical" evidence="1">
    <location>
        <begin position="80"/>
        <end position="100"/>
    </location>
</feature>
<feature type="transmembrane region" description="Helical" evidence="1">
    <location>
        <begin position="56"/>
        <end position="74"/>
    </location>
</feature>
<feature type="transmembrane region" description="Helical" evidence="1">
    <location>
        <begin position="107"/>
        <end position="124"/>
    </location>
</feature>
<evidence type="ECO:0000313" key="4">
    <source>
        <dbReference type="EMBL" id="MDW8517637.1"/>
    </source>
</evidence>
<keyword evidence="1" id="KW-0812">Transmembrane</keyword>
<dbReference type="Proteomes" id="UP001284771">
    <property type="component" value="Unassembled WGS sequence"/>
</dbReference>
<evidence type="ECO:0000313" key="3">
    <source>
        <dbReference type="EMBL" id="MBN8250596.1"/>
    </source>
</evidence>
<feature type="transmembrane region" description="Helical" evidence="1">
    <location>
        <begin position="136"/>
        <end position="157"/>
    </location>
</feature>
<sequence>MKKQSIFFGVLLVGFGIFFLVDELNLKIAEHLYTWPLLLVLVGVALGAQCRISQDYSNVLASYILITLGGHFYVSDWLPFWPQHTSMVILMIALSFLLSAKKSKTGLFQGILLLLIALFMMFSNNLNQFAPAVENGVNYLATFWPILFLLIGLYLLFFKRK</sequence>